<dbReference type="EMBL" id="CP016757">
    <property type="protein sequence ID" value="ANZ44186.1"/>
    <property type="molecule type" value="Genomic_DNA"/>
</dbReference>
<sequence>MNMFFPSSKRRGATLIVTVLISFILLSVLSLVAFNITVGTLRIEEWQTEHYEEQQLLFLARSGAAALGSQLKKEYWKADNGEEINKSGVINVTDAARGFAASLDLAVSADANASYMRIKVTARGAGGKSVSASCRYGRDNGEIYGWDIK</sequence>
<protein>
    <submittedName>
        <fullName evidence="2">Uncharacterized protein</fullName>
    </submittedName>
</protein>
<gene>
    <name evidence="2" type="ORF">BED41_03230</name>
</gene>
<organism evidence="2 3">
    <name type="scientific">Cloacibacillus porcorum</name>
    <dbReference type="NCBI Taxonomy" id="1197717"/>
    <lineage>
        <taxon>Bacteria</taxon>
        <taxon>Thermotogati</taxon>
        <taxon>Synergistota</taxon>
        <taxon>Synergistia</taxon>
        <taxon>Synergistales</taxon>
        <taxon>Synergistaceae</taxon>
        <taxon>Cloacibacillus</taxon>
    </lineage>
</organism>
<accession>A0A1B2I2K2</accession>
<dbReference type="RefSeq" id="WP_066743045.1">
    <property type="nucleotide sequence ID" value="NZ_CP016757.1"/>
</dbReference>
<evidence type="ECO:0000256" key="1">
    <source>
        <dbReference type="SAM" id="Phobius"/>
    </source>
</evidence>
<keyword evidence="1" id="KW-0812">Transmembrane</keyword>
<dbReference type="AlphaFoldDB" id="A0A1B2I2K2"/>
<reference evidence="2" key="1">
    <citation type="submission" date="2016-08" db="EMBL/GenBank/DDBJ databases">
        <title>Complete genome of Cloacibacillus porcorum.</title>
        <authorList>
            <person name="Looft T."/>
            <person name="Bayles D.O."/>
            <person name="Alt D.P."/>
        </authorList>
    </citation>
    <scope>NUCLEOTIDE SEQUENCE [LARGE SCALE GENOMIC DNA]</scope>
    <source>
        <strain evidence="2">CL-84</strain>
    </source>
</reference>
<dbReference type="Proteomes" id="UP000093044">
    <property type="component" value="Chromosome"/>
</dbReference>
<keyword evidence="1" id="KW-0472">Membrane</keyword>
<name>A0A1B2I2K2_9BACT</name>
<keyword evidence="3" id="KW-1185">Reference proteome</keyword>
<feature type="transmembrane region" description="Helical" evidence="1">
    <location>
        <begin position="12"/>
        <end position="34"/>
    </location>
</feature>
<keyword evidence="1" id="KW-1133">Transmembrane helix</keyword>
<dbReference type="KEGG" id="cpor:BED41_03230"/>
<dbReference type="GeneID" id="83056867"/>
<evidence type="ECO:0000313" key="3">
    <source>
        <dbReference type="Proteomes" id="UP000093044"/>
    </source>
</evidence>
<dbReference type="STRING" id="1197717.BED41_03230"/>
<proteinExistence type="predicted"/>
<evidence type="ECO:0000313" key="2">
    <source>
        <dbReference type="EMBL" id="ANZ44186.1"/>
    </source>
</evidence>